<reference evidence="6 7" key="1">
    <citation type="journal article" date="2012" name="Genome Biol.">
        <title>Genome and low-iron response of an oceanic diatom adapted to chronic iron limitation.</title>
        <authorList>
            <person name="Lommer M."/>
            <person name="Specht M."/>
            <person name="Roy A.S."/>
            <person name="Kraemer L."/>
            <person name="Andreson R."/>
            <person name="Gutowska M.A."/>
            <person name="Wolf J."/>
            <person name="Bergner S.V."/>
            <person name="Schilhabel M.B."/>
            <person name="Klostermeier U.C."/>
            <person name="Beiko R.G."/>
            <person name="Rosenstiel P."/>
            <person name="Hippler M."/>
            <person name="Laroche J."/>
        </authorList>
    </citation>
    <scope>NUCLEOTIDE SEQUENCE [LARGE SCALE GENOMIC DNA]</scope>
    <source>
        <strain evidence="6 7">CCMP1005</strain>
    </source>
</reference>
<evidence type="ECO:0000256" key="3">
    <source>
        <dbReference type="ARBA" id="ARBA00022679"/>
    </source>
</evidence>
<dbReference type="EMBL" id="AGNL01021257">
    <property type="protein sequence ID" value="EJK60307.1"/>
    <property type="molecule type" value="Genomic_DNA"/>
</dbReference>
<dbReference type="InterPro" id="IPR013216">
    <property type="entry name" value="Methyltransf_11"/>
</dbReference>
<comment type="similarity">
    <text evidence="1">Belongs to the methyltransferase superfamily.</text>
</comment>
<evidence type="ECO:0000256" key="1">
    <source>
        <dbReference type="ARBA" id="ARBA00008361"/>
    </source>
</evidence>
<feature type="domain" description="Methyltransferase type 11" evidence="5">
    <location>
        <begin position="150"/>
        <end position="214"/>
    </location>
</feature>
<proteinExistence type="inferred from homology"/>
<feature type="chain" id="PRO_5003840187" description="Methyltransferase type 11 domain-containing protein" evidence="4">
    <location>
        <begin position="27"/>
        <end position="295"/>
    </location>
</feature>
<dbReference type="SUPFAM" id="SSF53335">
    <property type="entry name" value="S-adenosyl-L-methionine-dependent methyltransferases"/>
    <property type="match status" value="1"/>
</dbReference>
<dbReference type="Pfam" id="PF08241">
    <property type="entry name" value="Methyltransf_11"/>
    <property type="match status" value="1"/>
</dbReference>
<protein>
    <recommendedName>
        <fullName evidence="5">Methyltransferase type 11 domain-containing protein</fullName>
    </recommendedName>
</protein>
<dbReference type="OrthoDB" id="44301at2759"/>
<evidence type="ECO:0000259" key="5">
    <source>
        <dbReference type="Pfam" id="PF08241"/>
    </source>
</evidence>
<keyword evidence="7" id="KW-1185">Reference proteome</keyword>
<name>K0SPG5_THAOC</name>
<dbReference type="GO" id="GO:0008757">
    <property type="term" value="F:S-adenosylmethionine-dependent methyltransferase activity"/>
    <property type="evidence" value="ECO:0007669"/>
    <property type="project" value="InterPro"/>
</dbReference>
<evidence type="ECO:0000256" key="2">
    <source>
        <dbReference type="ARBA" id="ARBA00022603"/>
    </source>
</evidence>
<accession>K0SPG5</accession>
<comment type="caution">
    <text evidence="6">The sequence shown here is derived from an EMBL/GenBank/DDBJ whole genome shotgun (WGS) entry which is preliminary data.</text>
</comment>
<gene>
    <name evidence="6" type="ORF">THAOC_19361</name>
</gene>
<feature type="signal peptide" evidence="4">
    <location>
        <begin position="1"/>
        <end position="26"/>
    </location>
</feature>
<dbReference type="GO" id="GO:0032259">
    <property type="term" value="P:methylation"/>
    <property type="evidence" value="ECO:0007669"/>
    <property type="project" value="UniProtKB-KW"/>
</dbReference>
<dbReference type="Proteomes" id="UP000266841">
    <property type="component" value="Unassembled WGS sequence"/>
</dbReference>
<keyword evidence="2" id="KW-0489">Methyltransferase</keyword>
<dbReference type="InterPro" id="IPR029063">
    <property type="entry name" value="SAM-dependent_MTases_sf"/>
</dbReference>
<dbReference type="PANTHER" id="PTHR12176">
    <property type="entry name" value="SAM-DEPENDENT METHYLTRANSFERASE SUPERFAMILY PROTEIN"/>
    <property type="match status" value="1"/>
</dbReference>
<evidence type="ECO:0000313" key="7">
    <source>
        <dbReference type="Proteomes" id="UP000266841"/>
    </source>
</evidence>
<keyword evidence="3" id="KW-0808">Transferase</keyword>
<sequence>MMTAAAAIAVATTAAASLAFPHRAAAFPPLPARFAPPSPLLRAHNPPPNPRRRRFGTRTYWDESYELNDDDEGGGDGAVFSWYCGWHDELRPFVMEALDWTLTAEGADGDSDGGGRLLLRPCWSRAWGTTGRSGTWGAVGAGYAGTIAGLDVRVADCTALPACYRPRSFDLVLEKGTLDAIYISGEGDEGLARKRLHLALRELTRVLRPGGVLFSVTAAAAEHVERVMEEEFVAGSGGGYYEAMRNTREGEAGGLWTTEEGYTSNNVDAAMLVYRRTLRELEDQDEEIRSGVNPE</sequence>
<dbReference type="AlphaFoldDB" id="K0SPG5"/>
<keyword evidence="4" id="KW-0732">Signal</keyword>
<evidence type="ECO:0000256" key="4">
    <source>
        <dbReference type="SAM" id="SignalP"/>
    </source>
</evidence>
<organism evidence="6 7">
    <name type="scientific">Thalassiosira oceanica</name>
    <name type="common">Marine diatom</name>
    <dbReference type="NCBI Taxonomy" id="159749"/>
    <lineage>
        <taxon>Eukaryota</taxon>
        <taxon>Sar</taxon>
        <taxon>Stramenopiles</taxon>
        <taxon>Ochrophyta</taxon>
        <taxon>Bacillariophyta</taxon>
        <taxon>Coscinodiscophyceae</taxon>
        <taxon>Thalassiosirophycidae</taxon>
        <taxon>Thalassiosirales</taxon>
        <taxon>Thalassiosiraceae</taxon>
        <taxon>Thalassiosira</taxon>
    </lineage>
</organism>
<dbReference type="InterPro" id="IPR051419">
    <property type="entry name" value="Lys/N-term_MeTrsfase_sf"/>
</dbReference>
<evidence type="ECO:0000313" key="6">
    <source>
        <dbReference type="EMBL" id="EJK60307.1"/>
    </source>
</evidence>
<dbReference type="CDD" id="cd02440">
    <property type="entry name" value="AdoMet_MTases"/>
    <property type="match status" value="1"/>
</dbReference>
<dbReference type="Gene3D" id="3.40.50.150">
    <property type="entry name" value="Vaccinia Virus protein VP39"/>
    <property type="match status" value="1"/>
</dbReference>